<name>A0A3G5AIN9_9VIRU</name>
<reference evidence="2" key="1">
    <citation type="submission" date="2018-10" db="EMBL/GenBank/DDBJ databases">
        <title>Hidden diversity of soil giant viruses.</title>
        <authorList>
            <person name="Schulz F."/>
            <person name="Alteio L."/>
            <person name="Goudeau D."/>
            <person name="Ryan E.M."/>
            <person name="Malmstrom R.R."/>
            <person name="Blanchard J."/>
            <person name="Woyke T."/>
        </authorList>
    </citation>
    <scope>NUCLEOTIDE SEQUENCE</scope>
    <source>
        <strain evidence="2">SYV1</strain>
    </source>
</reference>
<sequence length="185" mass="21507">MSRYQLFGLLAASASITGLYGFYHYFTPRFSMMYAKGYDTRNSLITYVEASRDTKGRIKIKGLDCLEKKLDSNGRAEYQIDQIDDSTRNSGKFTFKKGFNKLFRIRKERDRYKNRDITNSEETKIKDEIEDKYKFSDFVQDVKKDCGECGIEVSIFNNEGIMSGDVNTKFEMKNLSNIGQQSRPF</sequence>
<organism evidence="2">
    <name type="scientific">Sylvanvirus sp</name>
    <dbReference type="NCBI Taxonomy" id="2487774"/>
    <lineage>
        <taxon>Viruses</taxon>
    </lineage>
</organism>
<proteinExistence type="predicted"/>
<feature type="transmembrane region" description="Helical" evidence="1">
    <location>
        <begin position="6"/>
        <end position="26"/>
    </location>
</feature>
<keyword evidence="1" id="KW-0472">Membrane</keyword>
<evidence type="ECO:0000313" key="2">
    <source>
        <dbReference type="EMBL" id="AYV87036.1"/>
    </source>
</evidence>
<keyword evidence="1" id="KW-0812">Transmembrane</keyword>
<evidence type="ECO:0000256" key="1">
    <source>
        <dbReference type="SAM" id="Phobius"/>
    </source>
</evidence>
<accession>A0A3G5AIN9</accession>
<dbReference type="EMBL" id="MK072526">
    <property type="protein sequence ID" value="AYV87036.1"/>
    <property type="molecule type" value="Genomic_DNA"/>
</dbReference>
<gene>
    <name evidence="2" type="ORF">Sylvanvirus20_1</name>
</gene>
<evidence type="ECO:0008006" key="3">
    <source>
        <dbReference type="Google" id="ProtNLM"/>
    </source>
</evidence>
<keyword evidence="1" id="KW-1133">Transmembrane helix</keyword>
<protein>
    <recommendedName>
        <fullName evidence="3">Transmembrane protein</fullName>
    </recommendedName>
</protein>